<protein>
    <recommendedName>
        <fullName evidence="3">phospholipase D</fullName>
        <ecNumber evidence="3">3.1.4.4</ecNumber>
    </recommendedName>
</protein>
<reference evidence="8" key="1">
    <citation type="submission" date="2020-01" db="EMBL/GenBank/DDBJ databases">
        <authorList>
            <person name="Meier V. D."/>
            <person name="Meier V D."/>
        </authorList>
    </citation>
    <scope>NUCLEOTIDE SEQUENCE</scope>
    <source>
        <strain evidence="8">HLG_WM_MAG_10</strain>
    </source>
</reference>
<comment type="catalytic activity">
    <reaction evidence="1">
        <text>a 1,2-diacyl-sn-glycero-3-phosphocholine + H2O = a 1,2-diacyl-sn-glycero-3-phosphate + choline + H(+)</text>
        <dbReference type="Rhea" id="RHEA:14445"/>
        <dbReference type="ChEBI" id="CHEBI:15354"/>
        <dbReference type="ChEBI" id="CHEBI:15377"/>
        <dbReference type="ChEBI" id="CHEBI:15378"/>
        <dbReference type="ChEBI" id="CHEBI:57643"/>
        <dbReference type="ChEBI" id="CHEBI:58608"/>
        <dbReference type="EC" id="3.1.4.4"/>
    </reaction>
</comment>
<dbReference type="InterPro" id="IPR001736">
    <property type="entry name" value="PLipase_D/transphosphatidylase"/>
</dbReference>
<evidence type="ECO:0000256" key="2">
    <source>
        <dbReference type="ARBA" id="ARBA00008664"/>
    </source>
</evidence>
<keyword evidence="5" id="KW-0442">Lipid degradation</keyword>
<dbReference type="GO" id="GO:0016891">
    <property type="term" value="F:RNA endonuclease activity producing 5'-phosphomonoesters, hydrolytic mechanism"/>
    <property type="evidence" value="ECO:0007669"/>
    <property type="project" value="TreeGrafter"/>
</dbReference>
<sequence>MLTSLSAYSQTNNLSVDKIEQHSIHFHWDDLNKEQVVLKYGLTEKLELGTVSGLVLTELEAATFYYVKASTTSKNTPTETVTQLFTTASSSSGDITVYFNQSVDNNASSIANATQISAFEDTIIAYINSAQSTLDICNYNTGSLPIITAINNLANAGITIRYIAADNTGTNNNELSNLSATIPMLQRPNDGEVMHNKFIIVDAANAALATVLTGSVNHTDNSCHNDYNNMVIIEDQALALAYETEFEEMWGSTGNTPNATNAKFGADKTDNTPHLFNIGGVPVDLYFSPSDGTTAHIETAILSANTEMQFGLLTFINNDLGDAVVSIQNAGVAVKGIIENQFYWGSEYNKLANAGVDVHSHFLEAHSFHHKYGIIDANNTSSDPMVITGSHNWTNSAEDDYDENTLIIHDATIANLYYEEFMARYADITGLVNVNNLNSTESISVYPNPVQDVLNINSVATMEQVILYNSIGQVLFSTAQIQGKEQQLDLRSFPNGVYFVSILTNAQPLSIKLIKNK</sequence>
<dbReference type="InterPro" id="IPR051406">
    <property type="entry name" value="PLD_domain"/>
</dbReference>
<evidence type="ECO:0000259" key="7">
    <source>
        <dbReference type="PROSITE" id="PS50035"/>
    </source>
</evidence>
<dbReference type="EC" id="3.1.4.4" evidence="3"/>
<gene>
    <name evidence="8" type="ORF">HELGO_WM33549</name>
</gene>
<feature type="domain" description="PLD phosphodiesterase" evidence="7">
    <location>
        <begin position="190"/>
        <end position="222"/>
    </location>
</feature>
<dbReference type="PANTHER" id="PTHR43856">
    <property type="entry name" value="CARDIOLIPIN HYDROLASE"/>
    <property type="match status" value="1"/>
</dbReference>
<dbReference type="PROSITE" id="PS50035">
    <property type="entry name" value="PLD"/>
    <property type="match status" value="1"/>
</dbReference>
<name>A0A6S6S4A8_9BACT</name>
<evidence type="ECO:0000256" key="5">
    <source>
        <dbReference type="ARBA" id="ARBA00022963"/>
    </source>
</evidence>
<dbReference type="NCBIfam" id="TIGR04183">
    <property type="entry name" value="Por_Secre_tail"/>
    <property type="match status" value="1"/>
</dbReference>
<evidence type="ECO:0000256" key="6">
    <source>
        <dbReference type="ARBA" id="ARBA00023098"/>
    </source>
</evidence>
<evidence type="ECO:0000256" key="1">
    <source>
        <dbReference type="ARBA" id="ARBA00000798"/>
    </source>
</evidence>
<dbReference type="Pfam" id="PF18962">
    <property type="entry name" value="Por_Secre_tail"/>
    <property type="match status" value="1"/>
</dbReference>
<dbReference type="AlphaFoldDB" id="A0A6S6S4A8"/>
<dbReference type="InterPro" id="IPR025202">
    <property type="entry name" value="PLD-like_dom"/>
</dbReference>
<evidence type="ECO:0000313" key="8">
    <source>
        <dbReference type="EMBL" id="CAA6804460.1"/>
    </source>
</evidence>
<dbReference type="EMBL" id="CACVAQ010000099">
    <property type="protein sequence ID" value="CAA6804460.1"/>
    <property type="molecule type" value="Genomic_DNA"/>
</dbReference>
<dbReference type="SUPFAM" id="SSF56024">
    <property type="entry name" value="Phospholipase D/nuclease"/>
    <property type="match status" value="2"/>
</dbReference>
<evidence type="ECO:0000256" key="3">
    <source>
        <dbReference type="ARBA" id="ARBA00012027"/>
    </source>
</evidence>
<organism evidence="8">
    <name type="scientific">uncultured Aureispira sp</name>
    <dbReference type="NCBI Taxonomy" id="1331704"/>
    <lineage>
        <taxon>Bacteria</taxon>
        <taxon>Pseudomonadati</taxon>
        <taxon>Bacteroidota</taxon>
        <taxon>Saprospiria</taxon>
        <taxon>Saprospirales</taxon>
        <taxon>Saprospiraceae</taxon>
        <taxon>Aureispira</taxon>
        <taxon>environmental samples</taxon>
    </lineage>
</organism>
<dbReference type="PANTHER" id="PTHR43856:SF1">
    <property type="entry name" value="MITOCHONDRIAL CARDIOLIPIN HYDROLASE"/>
    <property type="match status" value="1"/>
</dbReference>
<accession>A0A6S6S4A8</accession>
<comment type="similarity">
    <text evidence="2">Belongs to the phospholipase D family.</text>
</comment>
<dbReference type="SMART" id="SM00155">
    <property type="entry name" value="PLDc"/>
    <property type="match status" value="2"/>
</dbReference>
<dbReference type="Gene3D" id="3.30.870.10">
    <property type="entry name" value="Endonuclease Chain A"/>
    <property type="match status" value="2"/>
</dbReference>
<evidence type="ECO:0000256" key="4">
    <source>
        <dbReference type="ARBA" id="ARBA00022801"/>
    </source>
</evidence>
<dbReference type="InterPro" id="IPR026444">
    <property type="entry name" value="Secre_tail"/>
</dbReference>
<dbReference type="GO" id="GO:0016042">
    <property type="term" value="P:lipid catabolic process"/>
    <property type="evidence" value="ECO:0007669"/>
    <property type="project" value="UniProtKB-KW"/>
</dbReference>
<proteinExistence type="inferred from homology"/>
<dbReference type="GO" id="GO:0006793">
    <property type="term" value="P:phosphorus metabolic process"/>
    <property type="evidence" value="ECO:0007669"/>
    <property type="project" value="UniProtKB-ARBA"/>
</dbReference>
<keyword evidence="6" id="KW-0443">Lipid metabolism</keyword>
<keyword evidence="4" id="KW-0378">Hydrolase</keyword>
<dbReference type="Pfam" id="PF13091">
    <property type="entry name" value="PLDc_2"/>
    <property type="match status" value="2"/>
</dbReference>
<dbReference type="GO" id="GO:0004630">
    <property type="term" value="F:phospholipase D activity"/>
    <property type="evidence" value="ECO:0007669"/>
    <property type="project" value="UniProtKB-EC"/>
</dbReference>